<keyword evidence="6" id="KW-0347">Helicase</keyword>
<feature type="domain" description="Myb-like" evidence="15">
    <location>
        <begin position="3047"/>
        <end position="3109"/>
    </location>
</feature>
<dbReference type="GO" id="GO:0010468">
    <property type="term" value="P:regulation of gene expression"/>
    <property type="evidence" value="ECO:0007669"/>
    <property type="project" value="UniProtKB-ARBA"/>
</dbReference>
<evidence type="ECO:0000259" key="17">
    <source>
        <dbReference type="PROSITE" id="PS51194"/>
    </source>
</evidence>
<evidence type="ECO:0000313" key="19">
    <source>
        <dbReference type="EMBL" id="KAK2160155.1"/>
    </source>
</evidence>
<dbReference type="Proteomes" id="UP001208570">
    <property type="component" value="Unassembled WGS sequence"/>
</dbReference>
<keyword evidence="8" id="KW-0156">Chromatin regulator</keyword>
<feature type="domain" description="Helicase ATP-binding" evidence="16">
    <location>
        <begin position="1034"/>
        <end position="1199"/>
    </location>
</feature>
<keyword evidence="9" id="KW-0805">Transcription regulation</keyword>
<dbReference type="PANTHER" id="PTHR45685">
    <property type="entry name" value="HELICASE SRCAP-RELATED"/>
    <property type="match status" value="1"/>
</dbReference>
<feature type="compositionally biased region" description="Polar residues" evidence="14">
    <location>
        <begin position="753"/>
        <end position="771"/>
    </location>
</feature>
<feature type="compositionally biased region" description="Polar residues" evidence="14">
    <location>
        <begin position="2288"/>
        <end position="2302"/>
    </location>
</feature>
<evidence type="ECO:0000256" key="5">
    <source>
        <dbReference type="ARBA" id="ARBA00022801"/>
    </source>
</evidence>
<comment type="subcellular location">
    <subcellularLocation>
        <location evidence="1">Nucleus</location>
    </subcellularLocation>
</comment>
<accession>A0AAD9JXU2</accession>
<dbReference type="InterPro" id="IPR001650">
    <property type="entry name" value="Helicase_C-like"/>
</dbReference>
<dbReference type="Gene3D" id="1.20.120.850">
    <property type="entry name" value="SWI2/SNF2 ATPases, N-terminal domain"/>
    <property type="match status" value="1"/>
</dbReference>
<feature type="compositionally biased region" description="Basic residues" evidence="14">
    <location>
        <begin position="2328"/>
        <end position="2337"/>
    </location>
</feature>
<dbReference type="GO" id="GO:0000812">
    <property type="term" value="C:Swr1 complex"/>
    <property type="evidence" value="ECO:0007669"/>
    <property type="project" value="TreeGrafter"/>
</dbReference>
<evidence type="ECO:0000313" key="20">
    <source>
        <dbReference type="Proteomes" id="UP001208570"/>
    </source>
</evidence>
<protein>
    <recommendedName>
        <fullName evidence="21">Helicase domino</fullName>
    </recommendedName>
</protein>
<dbReference type="GO" id="GO:0140096">
    <property type="term" value="F:catalytic activity, acting on a protein"/>
    <property type="evidence" value="ECO:0007669"/>
    <property type="project" value="UniProtKB-ARBA"/>
</dbReference>
<dbReference type="Pfam" id="PF00271">
    <property type="entry name" value="Helicase_C"/>
    <property type="match status" value="1"/>
</dbReference>
<dbReference type="InterPro" id="IPR014001">
    <property type="entry name" value="Helicase_ATP-bd"/>
</dbReference>
<feature type="compositionally biased region" description="Acidic residues" evidence="14">
    <location>
        <begin position="942"/>
        <end position="960"/>
    </location>
</feature>
<feature type="region of interest" description="Disordered" evidence="14">
    <location>
        <begin position="4008"/>
        <end position="4035"/>
    </location>
</feature>
<feature type="region of interest" description="Disordered" evidence="14">
    <location>
        <begin position="274"/>
        <end position="312"/>
    </location>
</feature>
<dbReference type="InterPro" id="IPR001005">
    <property type="entry name" value="SANT/Myb"/>
</dbReference>
<feature type="compositionally biased region" description="Acidic residues" evidence="14">
    <location>
        <begin position="926"/>
        <end position="935"/>
    </location>
</feature>
<keyword evidence="13" id="KW-0175">Coiled coil</keyword>
<keyword evidence="5" id="KW-0378">Hydrolase</keyword>
<dbReference type="Pfam" id="PF07529">
    <property type="entry name" value="HSA"/>
    <property type="match status" value="1"/>
</dbReference>
<dbReference type="CDD" id="cd18003">
    <property type="entry name" value="DEXQc_SRCAP"/>
    <property type="match status" value="1"/>
</dbReference>
<gene>
    <name evidence="19" type="ORF">LSH36_139g05009</name>
</gene>
<dbReference type="Pfam" id="PF00176">
    <property type="entry name" value="SNF2-rel_dom"/>
    <property type="match status" value="1"/>
</dbReference>
<keyword evidence="12" id="KW-0539">Nucleus</keyword>
<feature type="region of interest" description="Disordered" evidence="14">
    <location>
        <begin position="208"/>
        <end position="255"/>
    </location>
</feature>
<evidence type="ECO:0000256" key="10">
    <source>
        <dbReference type="ARBA" id="ARBA00023125"/>
    </source>
</evidence>
<dbReference type="InterPro" id="IPR027417">
    <property type="entry name" value="P-loop_NTPase"/>
</dbReference>
<name>A0AAD9JXU2_9ANNE</name>
<evidence type="ECO:0000256" key="12">
    <source>
        <dbReference type="ARBA" id="ARBA00023242"/>
    </source>
</evidence>
<evidence type="ECO:0000256" key="1">
    <source>
        <dbReference type="ARBA" id="ARBA00004123"/>
    </source>
</evidence>
<dbReference type="FunFam" id="1.20.120.850:FF:000012">
    <property type="entry name" value="protein PHOTOPERIOD-INDEPENDENT EARLY FLOWERING 1 isoform X3"/>
    <property type="match status" value="1"/>
</dbReference>
<dbReference type="SMART" id="SM00573">
    <property type="entry name" value="HSA"/>
    <property type="match status" value="1"/>
</dbReference>
<dbReference type="FunFam" id="3.40.50.10810:FF:000005">
    <property type="entry name" value="Photoperiod-independent early flowering 1"/>
    <property type="match status" value="1"/>
</dbReference>
<feature type="compositionally biased region" description="Polar residues" evidence="14">
    <location>
        <begin position="274"/>
        <end position="283"/>
    </location>
</feature>
<dbReference type="PANTHER" id="PTHR45685:SF1">
    <property type="entry name" value="HELICASE SRCAP"/>
    <property type="match status" value="1"/>
</dbReference>
<dbReference type="InterPro" id="IPR038718">
    <property type="entry name" value="SNF2-like_sf"/>
</dbReference>
<feature type="coiled-coil region" evidence="13">
    <location>
        <begin position="2033"/>
        <end position="2144"/>
    </location>
</feature>
<dbReference type="GO" id="GO:0010557">
    <property type="term" value="P:positive regulation of macromolecule biosynthetic process"/>
    <property type="evidence" value="ECO:0007669"/>
    <property type="project" value="UniProtKB-ARBA"/>
</dbReference>
<dbReference type="PROSITE" id="PS51204">
    <property type="entry name" value="HSA"/>
    <property type="match status" value="1"/>
</dbReference>
<evidence type="ECO:0000259" key="16">
    <source>
        <dbReference type="PROSITE" id="PS51192"/>
    </source>
</evidence>
<dbReference type="EMBL" id="JAODUP010000139">
    <property type="protein sequence ID" value="KAK2160155.1"/>
    <property type="molecule type" value="Genomic_DNA"/>
</dbReference>
<dbReference type="GO" id="GO:0042393">
    <property type="term" value="F:histone binding"/>
    <property type="evidence" value="ECO:0007669"/>
    <property type="project" value="TreeGrafter"/>
</dbReference>
<keyword evidence="20" id="KW-1185">Reference proteome</keyword>
<feature type="domain" description="Helicase C-terminal" evidence="17">
    <location>
        <begin position="1811"/>
        <end position="1961"/>
    </location>
</feature>
<feature type="compositionally biased region" description="Polar residues" evidence="14">
    <location>
        <begin position="300"/>
        <end position="312"/>
    </location>
</feature>
<feature type="compositionally biased region" description="Acidic residues" evidence="14">
    <location>
        <begin position="774"/>
        <end position="804"/>
    </location>
</feature>
<dbReference type="CDD" id="cd18793">
    <property type="entry name" value="SF2_C_SNF"/>
    <property type="match status" value="1"/>
</dbReference>
<feature type="compositionally biased region" description="Basic and acidic residues" evidence="14">
    <location>
        <begin position="805"/>
        <end position="831"/>
    </location>
</feature>
<dbReference type="GO" id="GO:0003677">
    <property type="term" value="F:DNA binding"/>
    <property type="evidence" value="ECO:0007669"/>
    <property type="project" value="UniProtKB-KW"/>
</dbReference>
<keyword evidence="4" id="KW-0547">Nucleotide-binding</keyword>
<reference evidence="19" key="1">
    <citation type="journal article" date="2023" name="Mol. Biol. Evol.">
        <title>Third-Generation Sequencing Reveals the Adaptive Role of the Epigenome in Three Deep-Sea Polychaetes.</title>
        <authorList>
            <person name="Perez M."/>
            <person name="Aroh O."/>
            <person name="Sun Y."/>
            <person name="Lan Y."/>
            <person name="Juniper S.K."/>
            <person name="Young C.R."/>
            <person name="Angers B."/>
            <person name="Qian P.Y."/>
        </authorList>
    </citation>
    <scope>NUCLEOTIDE SEQUENCE</scope>
    <source>
        <strain evidence="19">P08H-3</strain>
    </source>
</reference>
<evidence type="ECO:0000259" key="18">
    <source>
        <dbReference type="PROSITE" id="PS51204"/>
    </source>
</evidence>
<evidence type="ECO:0000256" key="3">
    <source>
        <dbReference type="ARBA" id="ARBA00022553"/>
    </source>
</evidence>
<evidence type="ECO:0000256" key="7">
    <source>
        <dbReference type="ARBA" id="ARBA00022840"/>
    </source>
</evidence>
<dbReference type="PROSITE" id="PS50090">
    <property type="entry name" value="MYB_LIKE"/>
    <property type="match status" value="1"/>
</dbReference>
<organism evidence="19 20">
    <name type="scientific">Paralvinella palmiformis</name>
    <dbReference type="NCBI Taxonomy" id="53620"/>
    <lineage>
        <taxon>Eukaryota</taxon>
        <taxon>Metazoa</taxon>
        <taxon>Spiralia</taxon>
        <taxon>Lophotrochozoa</taxon>
        <taxon>Annelida</taxon>
        <taxon>Polychaeta</taxon>
        <taxon>Sedentaria</taxon>
        <taxon>Canalipalpata</taxon>
        <taxon>Terebellida</taxon>
        <taxon>Terebelliformia</taxon>
        <taxon>Alvinellidae</taxon>
        <taxon>Paralvinella</taxon>
    </lineage>
</organism>
<dbReference type="InterPro" id="IPR050520">
    <property type="entry name" value="INO80/SWR1_helicase"/>
</dbReference>
<dbReference type="InterPro" id="IPR000330">
    <property type="entry name" value="SNF2_N"/>
</dbReference>
<dbReference type="PROSITE" id="PS51192">
    <property type="entry name" value="HELICASE_ATP_BIND_1"/>
    <property type="match status" value="1"/>
</dbReference>
<dbReference type="GO" id="GO:0004386">
    <property type="term" value="F:helicase activity"/>
    <property type="evidence" value="ECO:0007669"/>
    <property type="project" value="UniProtKB-KW"/>
</dbReference>
<evidence type="ECO:0008006" key="21">
    <source>
        <dbReference type="Google" id="ProtNLM"/>
    </source>
</evidence>
<dbReference type="GO" id="GO:0016887">
    <property type="term" value="F:ATP hydrolysis activity"/>
    <property type="evidence" value="ECO:0007669"/>
    <property type="project" value="TreeGrafter"/>
</dbReference>
<dbReference type="Gene3D" id="1.10.10.60">
    <property type="entry name" value="Homeodomain-like"/>
    <property type="match status" value="1"/>
</dbReference>
<keyword evidence="7" id="KW-0067">ATP-binding</keyword>
<keyword evidence="3" id="KW-0597">Phosphoprotein</keyword>
<evidence type="ECO:0000256" key="14">
    <source>
        <dbReference type="SAM" id="MobiDB-lite"/>
    </source>
</evidence>
<comment type="caution">
    <text evidence="19">The sequence shown here is derived from an EMBL/GenBank/DDBJ whole genome shotgun (WGS) entry which is preliminary data.</text>
</comment>
<feature type="compositionally biased region" description="Low complexity" evidence="14">
    <location>
        <begin position="4008"/>
        <end position="4021"/>
    </location>
</feature>
<evidence type="ECO:0000256" key="6">
    <source>
        <dbReference type="ARBA" id="ARBA00022806"/>
    </source>
</evidence>
<dbReference type="PROSITE" id="PS51194">
    <property type="entry name" value="HELICASE_CTER"/>
    <property type="match status" value="1"/>
</dbReference>
<evidence type="ECO:0000256" key="9">
    <source>
        <dbReference type="ARBA" id="ARBA00023015"/>
    </source>
</evidence>
<evidence type="ECO:0000256" key="2">
    <source>
        <dbReference type="ARBA" id="ARBA00009220"/>
    </source>
</evidence>
<evidence type="ECO:0000256" key="11">
    <source>
        <dbReference type="ARBA" id="ARBA00023163"/>
    </source>
</evidence>
<evidence type="ECO:0000256" key="13">
    <source>
        <dbReference type="SAM" id="Coils"/>
    </source>
</evidence>
<comment type="similarity">
    <text evidence="2">Belongs to the SNF2/RAD54 helicase family. SWR1 subfamily.</text>
</comment>
<keyword evidence="11" id="KW-0804">Transcription</keyword>
<dbReference type="Gene3D" id="3.40.50.10810">
    <property type="entry name" value="Tandem AAA-ATPase domain"/>
    <property type="match status" value="1"/>
</dbReference>
<evidence type="ECO:0000259" key="15">
    <source>
        <dbReference type="PROSITE" id="PS50090"/>
    </source>
</evidence>
<keyword evidence="10" id="KW-0238">DNA-binding</keyword>
<dbReference type="GO" id="GO:0006338">
    <property type="term" value="P:chromatin remodeling"/>
    <property type="evidence" value="ECO:0007669"/>
    <property type="project" value="UniProtKB-ARBA"/>
</dbReference>
<proteinExistence type="inferred from homology"/>
<dbReference type="SMART" id="SM00490">
    <property type="entry name" value="HELICc"/>
    <property type="match status" value="1"/>
</dbReference>
<feature type="domain" description="HSA" evidence="18">
    <location>
        <begin position="624"/>
        <end position="696"/>
    </location>
</feature>
<feature type="region of interest" description="Disordered" evidence="14">
    <location>
        <begin position="2274"/>
        <end position="2349"/>
    </location>
</feature>
<dbReference type="SUPFAM" id="SSF52540">
    <property type="entry name" value="P-loop containing nucleoside triphosphate hydrolases"/>
    <property type="match status" value="2"/>
</dbReference>
<feature type="compositionally biased region" description="Basic and acidic residues" evidence="14">
    <location>
        <begin position="876"/>
        <end position="894"/>
    </location>
</feature>
<dbReference type="FunFam" id="3.40.50.300:FF:000529">
    <property type="entry name" value="helicase SRCAP isoform X1"/>
    <property type="match status" value="1"/>
</dbReference>
<sequence>MSAQPNQSLGSISGSGIGTAPVQAGVVQSLLVTGGHVHATTPALQQSLAAQQQLIANIAHAGLSCHTSPLAVTPSIGLGGRLHVMGAGDSLMTPIPAALSSSPTGAGPTSLHSAANIRHLTLSTTIASSPTQRQLSLPGGVVVVPSLSSPQVIQPGRPSQPVIVQPMLHGRDVNELQILRAQVQQQHVSPVLTPLGASTTVASATGSTIHHLGHSPMSRGGGASPVPPLANPFQQQFMMSGNPQDQSTNRSQNAQLPSLVSQLSTQACQQQVNSIGGQVQQRRASGPRVAGMASIGSAPEQCSHSKSNLTSPLLSPERVRKRLRIEEKPAPNMEIQSKRKHICDYKLHEMVSLKESYKENLTELFFLQNGGNLMDFLTWKKRPSVQLIHFLKSGCLDSDDEEEDSQEKSINNEVKVLTTSGGTAPLTTPVAIATALPVSVAAAQQQQALFCDIDQSKRPGGRHGMVFGHIQLSQPTQAPQMPGGIPLSTTAATTTVGSPAPYSSAASTPVNPTTASTMISTTAATVNSTASSLSLSGTLAKMMMEGTPSPVPGVSDVHTTNSIPISLKSPASPALVSSRHSLSAVYDNTIGSQEAIVERAKQEAQVMQRVAELRKEGLWSSRRLPKVQEPSRNKAHWDYLLEEMQWLAADFAQERKWKKAGARKIARMITRHFQELQQKEIRAEKEEGMRLKRIASNLAKMVKEFWSNIEKVVQYKQQSRLEEKRKKALDLHLSFIVDQTEKYSSWLTEGLSTVGTASSSKSPSVCSTQHNGTDDGDFEPSESGVDDEETIDQAEAEVGDEDSTKDEIDALKRESELPLEEFLKTLPKEVLETPASLEESDTDSSGDERDGIDADNEEEFKSGQENSEDDEDTLEEQEKHEKSTEHEQELKELQAEGEMSVEEIRKKYAAAYENDFEDEQMHTSTESEEEEEEDGGSASSDDTSEEEEQDMEAEDEESEEVGIDYLTKNLDVEDPALLKEPGKPNKEITDIAAAAQSIQPTGYTLETTRVKTKVPFLLKHKLREYQHVGLDWLATLHERKLNGILADEMGLGKTIQTIAVLAHLATEWGVWGPHLIVVPTSVMLNWEMELKKWCPAFKILTYYGNQKERKLKRQGWTKTNAFHICITSYKLVIQDHQSFRRKKWKYLILDEAQNIKNFKSQRWQTLLNFSSQRRLLLTGTPLQNNLMELWSLMHFLMPHIFQSHKEFKEWFANPLSGMIEGNHEYNEQLIKRLHKIKNLREQKVVVEHPMHIKVLRPFLLRRLKQDVEKQMPKKYEHVVMCHLSKRQRYLYDDFMSQAKTKETLATGHFMSVINILMQLRKVCNHPNLFDPRPIQSPFQMEGLTYHTPSLVLAALRKDPLETIDLTEWRVGLAQAELTLSAHSAQRGQQLQTPHKLIEEIDTYSDPQLRLQPLTECKPFVFRNTSPIPQISGRSSSPCVPVENKSLSANTATATHTIMSTRVTSSSTAIQSLTTTATSATKQVLTSHPITVQIHQTQQGTRLMIPSGSLPQLPAGLIQIVQASSGQQVITSQYPQKSTLTTPSVISGPSITVSTVSTTSTVASVTRPVSTVTLPISSQVASSGKPVVKVLPMTTEASTAQVTSEAKIFTSTPVMATCSPSSEDVTCSTVKSELLQEKQSVFYLPSLAEKKQQLRQEVLKRLAYYNQRNCDIHPVLGQDAHITVNVTAELPKTLTPNKCPWLSLGFVHCCRVTKSNGPWHPSIFWNQTSVLRKIVHSPEQFVIICPPVSAPRLQLHSSHPSPSWLREQKHREFILKKDLGPRIACLHNISTRMTVQFPELRLIEYDCGKLQTLDLLLARLKIGDHRALIFTQMTRMLDILEQFLSYHGHRYLRLDGTTKVEQRQILMDRFNMDKRIFCFILSTRSGGLGVNLTGADTVIFYDSDWNPTMDAQAQDRCHRIGQTRDVHIYRLISEMTVEENILKKANQKRLLGDVAIEGGNFTAAFFKQQTIKELFEEPSGLESLTKEHKKEPLEKQEVVRKVTSDSVKQPEVKPDLTEEQLEQALCAAEDETDIQAANVVKAEQKAELAEFDENIPWDEREAELKREKDEELSKVEQELAMLEKELTPVERYAVVYVEDQIAPEACEELEKAEEEVAIAKEEWELSRLQSLKEEEERRAELEEDEVLYTYSREDAYSQVKKGKKGTRVNHHKSYGARNNVVHCTEGIMDREIRLLREKEEAENTRAENAARLSMCLEHDSGKGDSSEGQNARVAKRLSTVRIRHSSVNSISSECSMNSVSSVKKMRLSLERCDSLATSKSVNEKPDSEVSLSGTTKKNVLNSSKNKTKKMALKKETKSNALSPSDKGSKVKRAKKKVSSKVETSQNTVSLTEPWSNPNLVIRTRRASVQSPVRMEQEEENKAIQSVGPSLVIQSQPSKAISVNSITSSTSPLTSVSGNGSGLVGIRPSADQVVIPNSSPLLENKKIGGGLYIIVSRGSGNVGQALSLTSGQSVLQSNVVKYMMAGTDGKPVIQAVKQVGTLPQSLLAKQPVPTVVSQATTTQTVQMKQQPAGINQSHIIVKQYEPAVGVSQPQVIQVKQLPQMRDGRVTHVRTVRQVTPSQLAQLRALGHFKPGQHMAVKAVNPSNPSTQLRLLSPSQPLRVPQLVQNQQLVCQTGQSQGQHIVHNSLPIQQVVGNVATMSSQSLLTATNSAPQGQQVVYTTLPKQTVQPRTIQLSQQVLSGQMLQTSKPGEQPTRYVIQSSQGNRVVQQLQQIQVVSPQSSVLKTTSVHQLQASRLAQLRVAMQQTRNQLSAVQQSVSSSGATLISSSPQRILSVPTSTPPKLQSVVLNPNHRTVQPNNTIPILEKLAKQLADGPGLLSTPVPSVSRSTPLIGSHPLQILKTSNVNPLSLSQVSLSSSLVSQSNAVSASVTLPTNQIMVQHLGKPLIISKLNGAQSHMIQAYICDETGERMPIWAPPTPPQDDNDIYIDHSMCFMYEPAVMLESQLPAVYVKKEQKRIRIDPTVAVARKHRVHKEEHHRVPRSLFDRPQSLLRKERDQKLMKLKQFPKSLRPQIIQSRPVETEEAHPWMIHEDQALLLAVQEKQELPLTLTTESSAVTPNWDFVAEMVNSHSRTYRSIKQCKNRYENVIVLREEGKILYDVNPRKQKKSKGIYKTKNNRPMRTNQLYLQDKNESITKLHSMHFDSVKAVANKRTPTIRPTLANPTLKNPKHAAVLAENGINYDQPRTPKEVAANRAERIAKEKQKNQEAAQQQLVNQRAVTTQSTSVTTAHTTVVTPALTGTTVQAAAAAAGHPMAIVQGSQLASSVSGAQTTVVVTILDWIDIWAVPSPFQYRDLVLEEAAALQKAAQGSAMATVSLDRTPGSINSIVVNPANQFAAINRRIAGQTVLGTVSQTLSTTSNSSIAQAVRAARAVTAPITVQELAAVVNPSPNRIRAHNTAQVITTTTLTPAQFIAAQKGGTVTVGGVPQGVMSKAMTQQLQLLRLKQQQQQAQLRHLTVQPAVQHTQTVTGVGQTGVQKSITVTTPLITSLTQPQVSSARLQLAKRTPSVKGPTMPRSISEADMAVLLKQQPLQQQRALSTATIVTQGSASVQQVQVSQGHVARLTTGQILTGAQVHQVQAGHSATVGSSGAQPVATLVKTVSTQGSANIPSVTIPVTAAVSLGISVNVPTQKSKNAHQQMRQIHLQHLQRSKPLQVATSQQKVARDPLFCTMFPATEIAKKYGSGPGPEKSVAQMPGTWRFCLQATLGQLQQVGKNPGGATPLIIPPQQQTTTMPKVMVQHIQQMVKPQVQQFIASVSPSQTSTATVIATQLVSQAQPAIQTVTKMSVPTATASSAITQATRVPLSISGTAVSGTTHGLTLASGSLVTGSPAITHTQAQTMLVKNHQDVMSPQKPLTSGTQQLKTIHQSRQVQGVTLTQITSQTTAPTIQVQQLNSSAQAMTSTPKIIQQASPIVQHLVQPGTTVTQHVQPSPGVQQAVQKVVQEAQAQAQHRVAVTVGGTAITHPAPVTVTQSAVVVSGVQQIPSTIQSQTQGQESQGGKNSTYTMRLRNQRT</sequence>
<feature type="region of interest" description="Disordered" evidence="14">
    <location>
        <begin position="753"/>
        <end position="960"/>
    </location>
</feature>
<dbReference type="Gene3D" id="3.40.50.300">
    <property type="entry name" value="P-loop containing nucleotide triphosphate hydrolases"/>
    <property type="match status" value="1"/>
</dbReference>
<dbReference type="GO" id="GO:0005524">
    <property type="term" value="F:ATP binding"/>
    <property type="evidence" value="ECO:0007669"/>
    <property type="project" value="UniProtKB-KW"/>
</dbReference>
<evidence type="ECO:0000256" key="4">
    <source>
        <dbReference type="ARBA" id="ARBA00022741"/>
    </source>
</evidence>
<feature type="coiled-coil region" evidence="13">
    <location>
        <begin position="3213"/>
        <end position="3240"/>
    </location>
</feature>
<feature type="compositionally biased region" description="Polar residues" evidence="14">
    <location>
        <begin position="232"/>
        <end position="255"/>
    </location>
</feature>
<dbReference type="SMART" id="SM00487">
    <property type="entry name" value="DEXDc"/>
    <property type="match status" value="1"/>
</dbReference>
<dbReference type="InterPro" id="IPR014012">
    <property type="entry name" value="HSA_dom"/>
</dbReference>
<dbReference type="InterPro" id="IPR049730">
    <property type="entry name" value="SNF2/RAD54-like_C"/>
</dbReference>
<evidence type="ECO:0000256" key="8">
    <source>
        <dbReference type="ARBA" id="ARBA00022853"/>
    </source>
</evidence>
<feature type="compositionally biased region" description="Acidic residues" evidence="14">
    <location>
        <begin position="866"/>
        <end position="875"/>
    </location>
</feature>